<sequence>MGLFDNNFKDTPFSPIISERPKYPETYTFEESCRILKKIAPNSQIAKAAEKLANTEKSIQNVEKALSPAERLADYILSYPLEEALRILKEGDHIKANRTVYSHHAIYIGNGQVIEYNDYRIKISLLEDFSDGDNILKVNDKTKYSRKKIVQRAYSRLGEEKYNIIWNNCENFAEWCRNGE</sequence>
<name>A0A346AY08_9FIRM</name>
<reference evidence="5 6" key="1">
    <citation type="submission" date="2018-05" db="EMBL/GenBank/DDBJ databases">
        <title>Complete genome sequence of Megasphaera sp. AJH120T, isolated from the ceca of a chicken.</title>
        <authorList>
            <person name="Maki J."/>
            <person name="Looft T."/>
        </authorList>
    </citation>
    <scope>NUCLEOTIDE SEQUENCE [LARGE SCALE GENOMIC DNA]</scope>
    <source>
        <strain evidence="5 6">AJH120</strain>
    </source>
</reference>
<feature type="domain" description="LRAT" evidence="4">
    <location>
        <begin position="93"/>
        <end position="180"/>
    </location>
</feature>
<evidence type="ECO:0000256" key="3">
    <source>
        <dbReference type="ARBA" id="ARBA00023098"/>
    </source>
</evidence>
<evidence type="ECO:0000259" key="4">
    <source>
        <dbReference type="PROSITE" id="PS51934"/>
    </source>
</evidence>
<dbReference type="InterPro" id="IPR051496">
    <property type="entry name" value="H-rev107_PLA/AT"/>
</dbReference>
<dbReference type="PANTHER" id="PTHR13943:SF77">
    <property type="entry name" value="LRAT DOMAIN-CONTAINING PROTEIN"/>
    <property type="match status" value="1"/>
</dbReference>
<dbReference type="GO" id="GO:0008970">
    <property type="term" value="F:phospholipase A1 activity"/>
    <property type="evidence" value="ECO:0007669"/>
    <property type="project" value="TreeGrafter"/>
</dbReference>
<dbReference type="InterPro" id="IPR007053">
    <property type="entry name" value="LRAT_dom"/>
</dbReference>
<proteinExistence type="predicted"/>
<dbReference type="Gene3D" id="3.90.1720.10">
    <property type="entry name" value="endopeptidase domain like (from Nostoc punctiforme)"/>
    <property type="match status" value="2"/>
</dbReference>
<dbReference type="GO" id="GO:0005737">
    <property type="term" value="C:cytoplasm"/>
    <property type="evidence" value="ECO:0007669"/>
    <property type="project" value="TreeGrafter"/>
</dbReference>
<evidence type="ECO:0000313" key="5">
    <source>
        <dbReference type="EMBL" id="AXL20751.1"/>
    </source>
</evidence>
<evidence type="ECO:0000256" key="2">
    <source>
        <dbReference type="ARBA" id="ARBA00022801"/>
    </source>
</evidence>
<keyword evidence="3" id="KW-0443">Lipid metabolism</keyword>
<dbReference type="PANTHER" id="PTHR13943">
    <property type="entry name" value="HRAS-LIKE SUPPRESSOR - RELATED"/>
    <property type="match status" value="1"/>
</dbReference>
<dbReference type="EMBL" id="CP029462">
    <property type="protein sequence ID" value="AXL20751.1"/>
    <property type="molecule type" value="Genomic_DNA"/>
</dbReference>
<evidence type="ECO:0000256" key="1">
    <source>
        <dbReference type="ARBA" id="ARBA00022679"/>
    </source>
</evidence>
<keyword evidence="2" id="KW-0378">Hydrolase</keyword>
<dbReference type="GO" id="GO:0070292">
    <property type="term" value="P:N-acylphosphatidylethanolamine metabolic process"/>
    <property type="evidence" value="ECO:0007669"/>
    <property type="project" value="TreeGrafter"/>
</dbReference>
<dbReference type="KEGG" id="meg:DKB62_03750"/>
<dbReference type="Pfam" id="PF04970">
    <property type="entry name" value="LRAT"/>
    <property type="match status" value="1"/>
</dbReference>
<dbReference type="RefSeq" id="WP_107195747.1">
    <property type="nucleotide sequence ID" value="NZ_CP029462.1"/>
</dbReference>
<gene>
    <name evidence="5" type="ORF">DKB62_03750</name>
</gene>
<dbReference type="Proteomes" id="UP000254337">
    <property type="component" value="Chromosome"/>
</dbReference>
<organism evidence="5 6">
    <name type="scientific">Megasphaera stantonii</name>
    <dbReference type="NCBI Taxonomy" id="2144175"/>
    <lineage>
        <taxon>Bacteria</taxon>
        <taxon>Bacillati</taxon>
        <taxon>Bacillota</taxon>
        <taxon>Negativicutes</taxon>
        <taxon>Veillonellales</taxon>
        <taxon>Veillonellaceae</taxon>
        <taxon>Megasphaera</taxon>
    </lineage>
</organism>
<keyword evidence="1" id="KW-0808">Transferase</keyword>
<dbReference type="GO" id="GO:0004623">
    <property type="term" value="F:phospholipase A2 activity"/>
    <property type="evidence" value="ECO:0007669"/>
    <property type="project" value="TreeGrafter"/>
</dbReference>
<evidence type="ECO:0000313" key="6">
    <source>
        <dbReference type="Proteomes" id="UP000254337"/>
    </source>
</evidence>
<accession>A0A346AY08</accession>
<dbReference type="GO" id="GO:0016410">
    <property type="term" value="F:N-acyltransferase activity"/>
    <property type="evidence" value="ECO:0007669"/>
    <property type="project" value="TreeGrafter"/>
</dbReference>
<dbReference type="AlphaFoldDB" id="A0A346AY08"/>
<keyword evidence="6" id="KW-1185">Reference proteome</keyword>
<protein>
    <recommendedName>
        <fullName evidence="4">LRAT domain-containing protein</fullName>
    </recommendedName>
</protein>
<dbReference type="OrthoDB" id="9812095at2"/>
<dbReference type="PROSITE" id="PS51934">
    <property type="entry name" value="LRAT"/>
    <property type="match status" value="1"/>
</dbReference>